<dbReference type="GO" id="GO:0000160">
    <property type="term" value="P:phosphorelay signal transduction system"/>
    <property type="evidence" value="ECO:0007669"/>
    <property type="project" value="InterPro"/>
</dbReference>
<dbReference type="SMART" id="SM00448">
    <property type="entry name" value="REC"/>
    <property type="match status" value="1"/>
</dbReference>
<dbReference type="PANTHER" id="PTHR44591">
    <property type="entry name" value="STRESS RESPONSE REGULATOR PROTEIN 1"/>
    <property type="match status" value="1"/>
</dbReference>
<dbReference type="InterPro" id="IPR050595">
    <property type="entry name" value="Bact_response_regulator"/>
</dbReference>
<evidence type="ECO:0000256" key="1">
    <source>
        <dbReference type="ARBA" id="ARBA00022553"/>
    </source>
</evidence>
<dbReference type="RefSeq" id="WP_244525142.1">
    <property type="nucleotide sequence ID" value="NZ_FNTI01000001.1"/>
</dbReference>
<dbReference type="PANTHER" id="PTHR44591:SF25">
    <property type="entry name" value="CHEMOTAXIS TWO-COMPONENT RESPONSE REGULATOR"/>
    <property type="match status" value="1"/>
</dbReference>
<feature type="domain" description="Response regulatory" evidence="3">
    <location>
        <begin position="6"/>
        <end position="120"/>
    </location>
</feature>
<dbReference type="InterPro" id="IPR011006">
    <property type="entry name" value="CheY-like_superfamily"/>
</dbReference>
<dbReference type="Proteomes" id="UP000183208">
    <property type="component" value="Unassembled WGS sequence"/>
</dbReference>
<organism evidence="4 5">
    <name type="scientific">Bradyrhizobium lablabi</name>
    <dbReference type="NCBI Taxonomy" id="722472"/>
    <lineage>
        <taxon>Bacteria</taxon>
        <taxon>Pseudomonadati</taxon>
        <taxon>Pseudomonadota</taxon>
        <taxon>Alphaproteobacteria</taxon>
        <taxon>Hyphomicrobiales</taxon>
        <taxon>Nitrobacteraceae</taxon>
        <taxon>Bradyrhizobium</taxon>
    </lineage>
</organism>
<dbReference type="AlphaFoldDB" id="A0A1M7CJ20"/>
<evidence type="ECO:0000313" key="4">
    <source>
        <dbReference type="EMBL" id="SED71030.1"/>
    </source>
</evidence>
<proteinExistence type="predicted"/>
<name>A0A1M7CJ20_9BRAD</name>
<gene>
    <name evidence="4" type="ORF">SAMN05444171_4896</name>
</gene>
<reference evidence="4 5" key="1">
    <citation type="submission" date="2016-10" db="EMBL/GenBank/DDBJ databases">
        <authorList>
            <person name="de Groot N.N."/>
        </authorList>
    </citation>
    <scope>NUCLEOTIDE SEQUENCE [LARGE SCALE GENOMIC DNA]</scope>
    <source>
        <strain evidence="4 5">GAS522</strain>
    </source>
</reference>
<dbReference type="EMBL" id="FNTI01000001">
    <property type="protein sequence ID" value="SED71030.1"/>
    <property type="molecule type" value="Genomic_DNA"/>
</dbReference>
<dbReference type="PROSITE" id="PS50110">
    <property type="entry name" value="RESPONSE_REGULATORY"/>
    <property type="match status" value="1"/>
</dbReference>
<feature type="modified residue" description="4-aspartylphosphate" evidence="2">
    <location>
        <position position="55"/>
    </location>
</feature>
<evidence type="ECO:0000259" key="3">
    <source>
        <dbReference type="PROSITE" id="PS50110"/>
    </source>
</evidence>
<evidence type="ECO:0000256" key="2">
    <source>
        <dbReference type="PROSITE-ProRule" id="PRU00169"/>
    </source>
</evidence>
<keyword evidence="1 2" id="KW-0597">Phosphoprotein</keyword>
<evidence type="ECO:0000313" key="5">
    <source>
        <dbReference type="Proteomes" id="UP000183208"/>
    </source>
</evidence>
<sequence length="130" mass="14025">MLKKPMISIVDDDPSARESLVDLVKSMGFSAEAFPSAEEFLQSKLLRDTSCLIADVQMPGITGLELHTSLVRSDSAIPTILITAFPNEKDRAAARRSGVTSYLVKPFDDKDLLASIRSALASPDDGGRQS</sequence>
<dbReference type="Gene3D" id="3.40.50.2300">
    <property type="match status" value="1"/>
</dbReference>
<protein>
    <submittedName>
        <fullName evidence="4">Response regulator receiver domain-containing protein</fullName>
    </submittedName>
</protein>
<dbReference type="Pfam" id="PF00072">
    <property type="entry name" value="Response_reg"/>
    <property type="match status" value="1"/>
</dbReference>
<accession>A0A1M7CJ20</accession>
<dbReference type="InterPro" id="IPR001789">
    <property type="entry name" value="Sig_transdc_resp-reg_receiver"/>
</dbReference>
<dbReference type="SUPFAM" id="SSF52172">
    <property type="entry name" value="CheY-like"/>
    <property type="match status" value="1"/>
</dbReference>